<dbReference type="SMART" id="SM00256">
    <property type="entry name" value="FBOX"/>
    <property type="match status" value="1"/>
</dbReference>
<dbReference type="Pfam" id="PF12937">
    <property type="entry name" value="F-box-like"/>
    <property type="match status" value="1"/>
</dbReference>
<protein>
    <recommendedName>
        <fullName evidence="1">F-box domain-containing protein</fullName>
    </recommendedName>
</protein>
<evidence type="ECO:0000313" key="2">
    <source>
        <dbReference type="EnsemblProtists" id="EOD34316"/>
    </source>
</evidence>
<dbReference type="PROSITE" id="PS50181">
    <property type="entry name" value="FBOX"/>
    <property type="match status" value="1"/>
</dbReference>
<dbReference type="Proteomes" id="UP000013827">
    <property type="component" value="Unassembled WGS sequence"/>
</dbReference>
<dbReference type="AlphaFoldDB" id="A0A0D3KEY1"/>
<dbReference type="HOGENOM" id="CLU_832714_0_0_1"/>
<reference evidence="3" key="1">
    <citation type="journal article" date="2013" name="Nature">
        <title>Pan genome of the phytoplankton Emiliania underpins its global distribution.</title>
        <authorList>
            <person name="Read B.A."/>
            <person name="Kegel J."/>
            <person name="Klute M.J."/>
            <person name="Kuo A."/>
            <person name="Lefebvre S.C."/>
            <person name="Maumus F."/>
            <person name="Mayer C."/>
            <person name="Miller J."/>
            <person name="Monier A."/>
            <person name="Salamov A."/>
            <person name="Young J."/>
            <person name="Aguilar M."/>
            <person name="Claverie J.M."/>
            <person name="Frickenhaus S."/>
            <person name="Gonzalez K."/>
            <person name="Herman E.K."/>
            <person name="Lin Y.C."/>
            <person name="Napier J."/>
            <person name="Ogata H."/>
            <person name="Sarno A.F."/>
            <person name="Shmutz J."/>
            <person name="Schroeder D."/>
            <person name="de Vargas C."/>
            <person name="Verret F."/>
            <person name="von Dassow P."/>
            <person name="Valentin K."/>
            <person name="Van de Peer Y."/>
            <person name="Wheeler G."/>
            <person name="Dacks J.B."/>
            <person name="Delwiche C.F."/>
            <person name="Dyhrman S.T."/>
            <person name="Glockner G."/>
            <person name="John U."/>
            <person name="Richards T."/>
            <person name="Worden A.Z."/>
            <person name="Zhang X."/>
            <person name="Grigoriev I.V."/>
            <person name="Allen A.E."/>
            <person name="Bidle K."/>
            <person name="Borodovsky M."/>
            <person name="Bowler C."/>
            <person name="Brownlee C."/>
            <person name="Cock J.M."/>
            <person name="Elias M."/>
            <person name="Gladyshev V.N."/>
            <person name="Groth M."/>
            <person name="Guda C."/>
            <person name="Hadaegh A."/>
            <person name="Iglesias-Rodriguez M.D."/>
            <person name="Jenkins J."/>
            <person name="Jones B.M."/>
            <person name="Lawson T."/>
            <person name="Leese F."/>
            <person name="Lindquist E."/>
            <person name="Lobanov A."/>
            <person name="Lomsadze A."/>
            <person name="Malik S.B."/>
            <person name="Marsh M.E."/>
            <person name="Mackinder L."/>
            <person name="Mock T."/>
            <person name="Mueller-Roeber B."/>
            <person name="Pagarete A."/>
            <person name="Parker M."/>
            <person name="Probert I."/>
            <person name="Quesneville H."/>
            <person name="Raines C."/>
            <person name="Rensing S.A."/>
            <person name="Riano-Pachon D.M."/>
            <person name="Richier S."/>
            <person name="Rokitta S."/>
            <person name="Shiraiwa Y."/>
            <person name="Soanes D.M."/>
            <person name="van der Giezen M."/>
            <person name="Wahlund T.M."/>
            <person name="Williams B."/>
            <person name="Wilson W."/>
            <person name="Wolfe G."/>
            <person name="Wurch L.L."/>
        </authorList>
    </citation>
    <scope>NUCLEOTIDE SEQUENCE</scope>
</reference>
<organism evidence="2 3">
    <name type="scientific">Emiliania huxleyi (strain CCMP1516)</name>
    <dbReference type="NCBI Taxonomy" id="280463"/>
    <lineage>
        <taxon>Eukaryota</taxon>
        <taxon>Haptista</taxon>
        <taxon>Haptophyta</taxon>
        <taxon>Prymnesiophyceae</taxon>
        <taxon>Isochrysidales</taxon>
        <taxon>Noelaerhabdaceae</taxon>
        <taxon>Emiliania</taxon>
    </lineage>
</organism>
<feature type="domain" description="F-box" evidence="1">
    <location>
        <begin position="21"/>
        <end position="67"/>
    </location>
</feature>
<dbReference type="InterPro" id="IPR036047">
    <property type="entry name" value="F-box-like_dom_sf"/>
</dbReference>
<dbReference type="EnsemblProtists" id="EOD34316">
    <property type="protein sequence ID" value="EOD34316"/>
    <property type="gene ID" value="EMIHUDRAFT_202045"/>
</dbReference>
<dbReference type="Gene3D" id="1.20.1280.50">
    <property type="match status" value="1"/>
</dbReference>
<name>A0A0D3KEY1_EMIH1</name>
<reference evidence="2" key="2">
    <citation type="submission" date="2024-10" db="UniProtKB">
        <authorList>
            <consortium name="EnsemblProtists"/>
        </authorList>
    </citation>
    <scope>IDENTIFICATION</scope>
</reference>
<dbReference type="PaxDb" id="2903-EOD34316"/>
<keyword evidence="3" id="KW-1185">Reference proteome</keyword>
<dbReference type="SUPFAM" id="SSF81383">
    <property type="entry name" value="F-box domain"/>
    <property type="match status" value="1"/>
</dbReference>
<evidence type="ECO:0000313" key="3">
    <source>
        <dbReference type="Proteomes" id="UP000013827"/>
    </source>
</evidence>
<evidence type="ECO:0000259" key="1">
    <source>
        <dbReference type="PROSITE" id="PS50181"/>
    </source>
</evidence>
<dbReference type="RefSeq" id="XP_005786745.1">
    <property type="nucleotide sequence ID" value="XM_005786688.1"/>
</dbReference>
<accession>A0A0D3KEY1</accession>
<sequence>MRRTREERRELPARVSADMQKITLTSLPLDALVTVVSHLDSLSLLTVATVNRTLRAAAEDESLWSARARRYLGPVLHAYFGGELPSRPPGAGAKQGYFALYAGWKQLAQERSGRLLLKIGKPRSRGDWAGEWQRWQTGTYQTSSGASAVCFGLPTSQCEAYGVFDATDFDHPGSNELLGQAAARPDASDAFRLCRHSGLGRGRELGRHSGLAMRMLAGMGVPGLEAVPCDAALEKLLARPVQECFSPFALVACFACVAIALRCYETSYARAHGWPSPKLGSLLQRDRPGGDLWQTALEERRLAIAGREGRARHCEADHAACLSEERELSVRSPL</sequence>
<dbReference type="InterPro" id="IPR001810">
    <property type="entry name" value="F-box_dom"/>
</dbReference>
<dbReference type="GeneID" id="17279587"/>
<proteinExistence type="predicted"/>
<dbReference type="KEGG" id="ehx:EMIHUDRAFT_202045"/>